<organism evidence="2">
    <name type="scientific">mine drainage metagenome</name>
    <dbReference type="NCBI Taxonomy" id="410659"/>
    <lineage>
        <taxon>unclassified sequences</taxon>
        <taxon>metagenomes</taxon>
        <taxon>ecological metagenomes</taxon>
    </lineage>
</organism>
<accession>T0Y7X0</accession>
<evidence type="ECO:0000313" key="2">
    <source>
        <dbReference type="EMBL" id="EQD31226.1"/>
    </source>
</evidence>
<reference evidence="2" key="2">
    <citation type="journal article" date="2014" name="ISME J.">
        <title>Microbial stratification in low pH oxic and suboxic macroscopic growths along an acid mine drainage.</title>
        <authorList>
            <person name="Mendez-Garcia C."/>
            <person name="Mesa V."/>
            <person name="Sprenger R.R."/>
            <person name="Richter M."/>
            <person name="Diez M.S."/>
            <person name="Solano J."/>
            <person name="Bargiela R."/>
            <person name="Golyshina O.V."/>
            <person name="Manteca A."/>
            <person name="Ramos J.L."/>
            <person name="Gallego J.R."/>
            <person name="Llorente I."/>
            <person name="Martins Dos Santos V.A."/>
            <person name="Jensen O.N."/>
            <person name="Pelaez A.I."/>
            <person name="Sanchez J."/>
            <person name="Ferrer M."/>
        </authorList>
    </citation>
    <scope>NUCLEOTIDE SEQUENCE</scope>
</reference>
<protein>
    <submittedName>
        <fullName evidence="2">Type IV pilus biogenesis protein</fullName>
    </submittedName>
</protein>
<name>T0Y7X0_9ZZZZ</name>
<reference evidence="2" key="1">
    <citation type="submission" date="2013-08" db="EMBL/GenBank/DDBJ databases">
        <authorList>
            <person name="Mendez C."/>
            <person name="Richter M."/>
            <person name="Ferrer M."/>
            <person name="Sanchez J."/>
        </authorList>
    </citation>
    <scope>NUCLEOTIDE SEQUENCE</scope>
</reference>
<sequence>MRERLRAIRKGMTGGLGMGRAMQQSGYAFPDREIVDEISLYESQGLDIESVLQEVADAWAETGYERVVRQADAILSGARVIFAFIVLWFTLGIVMLQVQMPNYFMSVAHLG</sequence>
<gene>
    <name evidence="2" type="ORF">B2A_13788</name>
</gene>
<comment type="caution">
    <text evidence="2">The sequence shown here is derived from an EMBL/GenBank/DDBJ whole genome shotgun (WGS) entry which is preliminary data.</text>
</comment>
<proteinExistence type="predicted"/>
<evidence type="ECO:0000256" key="1">
    <source>
        <dbReference type="SAM" id="Phobius"/>
    </source>
</evidence>
<keyword evidence="1" id="KW-0812">Transmembrane</keyword>
<keyword evidence="1" id="KW-0472">Membrane</keyword>
<keyword evidence="1" id="KW-1133">Transmembrane helix</keyword>
<feature type="transmembrane region" description="Helical" evidence="1">
    <location>
        <begin position="80"/>
        <end position="100"/>
    </location>
</feature>
<dbReference type="EMBL" id="AUZZ01009994">
    <property type="protein sequence ID" value="EQD31226.1"/>
    <property type="molecule type" value="Genomic_DNA"/>
</dbReference>
<dbReference type="AlphaFoldDB" id="T0Y7X0"/>